<evidence type="ECO:0000256" key="2">
    <source>
        <dbReference type="SAM" id="Phobius"/>
    </source>
</evidence>
<feature type="transmembrane region" description="Helical" evidence="2">
    <location>
        <begin position="144"/>
        <end position="163"/>
    </location>
</feature>
<evidence type="ECO:0000313" key="4">
    <source>
        <dbReference type="Proteomes" id="UP000242415"/>
    </source>
</evidence>
<feature type="compositionally biased region" description="Basic and acidic residues" evidence="1">
    <location>
        <begin position="9"/>
        <end position="25"/>
    </location>
</feature>
<keyword evidence="2" id="KW-1133">Transmembrane helix</keyword>
<gene>
    <name evidence="3" type="ORF">SAMN05444365_101190</name>
</gene>
<feature type="compositionally biased region" description="Basic and acidic residues" evidence="1">
    <location>
        <begin position="78"/>
        <end position="97"/>
    </location>
</feature>
<feature type="region of interest" description="Disordered" evidence="1">
    <location>
        <begin position="1"/>
        <end position="116"/>
    </location>
</feature>
<organism evidence="3 4">
    <name type="scientific">Micromonospora pattaloongensis</name>
    <dbReference type="NCBI Taxonomy" id="405436"/>
    <lineage>
        <taxon>Bacteria</taxon>
        <taxon>Bacillati</taxon>
        <taxon>Actinomycetota</taxon>
        <taxon>Actinomycetes</taxon>
        <taxon>Micromonosporales</taxon>
        <taxon>Micromonosporaceae</taxon>
        <taxon>Micromonospora</taxon>
    </lineage>
</organism>
<keyword evidence="4" id="KW-1185">Reference proteome</keyword>
<dbReference type="STRING" id="405436.SAMN05444365_101190"/>
<name>A0A1H3FZ60_9ACTN</name>
<sequence>MVRIPSLSRRTDAATTRDDGGDGRVDGTTPAAETGPVMVRDRMDETAVYGGKHSAVPADADRAHAARAAEQATAQRAVAEREADRAETQRIAARADTDGTPEAVRPDEPTVPAGPRPRASVLATLSLVAGVVAVLTVLTGALAGYGIVVGVLALLLAIGGISATSRRHVAGKSAALVGLLLGVGAIVLGLLAVTGSLSWLSTDGDTVGRVRQWLDSQFVNRI</sequence>
<dbReference type="AlphaFoldDB" id="A0A1H3FZ60"/>
<evidence type="ECO:0008006" key="5">
    <source>
        <dbReference type="Google" id="ProtNLM"/>
    </source>
</evidence>
<protein>
    <recommendedName>
        <fullName evidence="5">DUF4190 domain-containing protein</fullName>
    </recommendedName>
</protein>
<reference evidence="4" key="1">
    <citation type="submission" date="2016-10" db="EMBL/GenBank/DDBJ databases">
        <authorList>
            <person name="Varghese N."/>
            <person name="Submissions S."/>
        </authorList>
    </citation>
    <scope>NUCLEOTIDE SEQUENCE [LARGE SCALE GENOMIC DNA]</scope>
    <source>
        <strain evidence="4">DSM 45245</strain>
    </source>
</reference>
<evidence type="ECO:0000256" key="1">
    <source>
        <dbReference type="SAM" id="MobiDB-lite"/>
    </source>
</evidence>
<feature type="transmembrane region" description="Helical" evidence="2">
    <location>
        <begin position="175"/>
        <end position="200"/>
    </location>
</feature>
<keyword evidence="2" id="KW-0812">Transmembrane</keyword>
<feature type="transmembrane region" description="Helical" evidence="2">
    <location>
        <begin position="119"/>
        <end position="138"/>
    </location>
</feature>
<feature type="compositionally biased region" description="Low complexity" evidence="1">
    <location>
        <begin position="66"/>
        <end position="77"/>
    </location>
</feature>
<dbReference type="Proteomes" id="UP000242415">
    <property type="component" value="Unassembled WGS sequence"/>
</dbReference>
<accession>A0A1H3FZ60</accession>
<dbReference type="EMBL" id="FNPH01000001">
    <property type="protein sequence ID" value="SDX95399.1"/>
    <property type="molecule type" value="Genomic_DNA"/>
</dbReference>
<keyword evidence="2" id="KW-0472">Membrane</keyword>
<evidence type="ECO:0000313" key="3">
    <source>
        <dbReference type="EMBL" id="SDX95399.1"/>
    </source>
</evidence>
<proteinExistence type="predicted"/>